<protein>
    <submittedName>
        <fullName evidence="1">Uncharacterized protein</fullName>
    </submittedName>
</protein>
<dbReference type="GeneID" id="26642139"/>
<proteinExistence type="predicted"/>
<reference evidence="1 2" key="1">
    <citation type="journal article" date="2014" name="Genome Announc.">
        <title>Genome Sequences of Three Novel Bacillus cereus Bacteriophages.</title>
        <authorList>
            <person name="Grose J.H."/>
            <person name="Jensen J.D."/>
            <person name="Merrill B.D."/>
            <person name="Fisher J.N."/>
            <person name="Burnett S.H."/>
            <person name="Breakwell D.P."/>
        </authorList>
    </citation>
    <scope>NUCLEOTIDE SEQUENCE [LARGE SCALE GENOMIC DNA]</scope>
</reference>
<sequence length="40" mass="4420">MVTGACTLLYLACNLVYTAMTCTHPSVDKQLEAYVDTYSE</sequence>
<gene>
    <name evidence="1" type="ORF">JL_21</name>
</gene>
<name>S5MMI4_9CAUD</name>
<dbReference type="Proteomes" id="UP000015092">
    <property type="component" value="Segment"/>
</dbReference>
<evidence type="ECO:0000313" key="2">
    <source>
        <dbReference type="Proteomes" id="UP000015092"/>
    </source>
</evidence>
<keyword evidence="2" id="KW-1185">Reference proteome</keyword>
<dbReference type="KEGG" id="vg:26642139"/>
<dbReference type="RefSeq" id="YP_009215801.1">
    <property type="nucleotide sequence ID" value="NC_028982.1"/>
</dbReference>
<organism evidence="1 2">
    <name type="scientific">Bacillus phage JL</name>
    <dbReference type="NCBI Taxonomy" id="1296655"/>
    <lineage>
        <taxon>Viruses</taxon>
        <taxon>Duplodnaviria</taxon>
        <taxon>Heunggongvirae</taxon>
        <taxon>Uroviricota</taxon>
        <taxon>Caudoviricetes</taxon>
        <taxon>Herelleviridae</taxon>
        <taxon>Spounavirinae</taxon>
        <taxon>Siminovitchvirus</taxon>
        <taxon>Siminovitchvirus JL</taxon>
    </lineage>
</organism>
<dbReference type="OrthoDB" id="40078at10239"/>
<accession>S5MMI4</accession>
<evidence type="ECO:0000313" key="1">
    <source>
        <dbReference type="EMBL" id="AGR46930.1"/>
    </source>
</evidence>
<dbReference type="EMBL" id="KC595512">
    <property type="protein sequence ID" value="AGR46930.1"/>
    <property type="molecule type" value="Genomic_DNA"/>
</dbReference>